<dbReference type="HOGENOM" id="CLU_109681_0_0_6"/>
<sequence length="224" mass="24349">MGKTAPAFDRATVNRNRLVLLTIVGIPVTMILAATWLWYFVVNGELDLVGSLGTANNGELLAPPRPVTELGLVDQAGNAFTLASGEPKWTLLVPAPGACDASCERRLYLTRQIHVAMGKAFNRLQRAWVGDRPLADTAFSAEALSDGSAPPADFRAYLRTQHVGLLTLGADRAALRAQFPELADRPDTWYLVDPAGWVMMAYDDSVSYKDVMADLKFLLKNSNG</sequence>
<dbReference type="eggNOG" id="COG1999">
    <property type="taxonomic scope" value="Bacteria"/>
</dbReference>
<keyword evidence="3" id="KW-1185">Reference proteome</keyword>
<organism evidence="2 3">
    <name type="scientific">Pseudohaliea rubra DSM 19751</name>
    <dbReference type="NCBI Taxonomy" id="1265313"/>
    <lineage>
        <taxon>Bacteria</taxon>
        <taxon>Pseudomonadati</taxon>
        <taxon>Pseudomonadota</taxon>
        <taxon>Gammaproteobacteria</taxon>
        <taxon>Cellvibrionales</taxon>
        <taxon>Halieaceae</taxon>
        <taxon>Pseudohaliea</taxon>
    </lineage>
</organism>
<reference evidence="2 3" key="1">
    <citation type="journal article" date="2014" name="Genome Announc.">
        <title>Genome Sequence of Gammaproteobacterial Pseudohaliea rubra Type Strain DSM 19751, Isolated from Coastal Seawater of the Mediterranean Sea.</title>
        <authorList>
            <person name="Spring S."/>
            <person name="Fiebig A."/>
            <person name="Riedel T."/>
            <person name="Goker M."/>
            <person name="Klenk H.P."/>
        </authorList>
    </citation>
    <scope>NUCLEOTIDE SEQUENCE [LARGE SCALE GENOMIC DNA]</scope>
    <source>
        <strain evidence="2 3">DSM 19751</strain>
    </source>
</reference>
<accession>A0A095VTP0</accession>
<evidence type="ECO:0008006" key="4">
    <source>
        <dbReference type="Google" id="ProtNLM"/>
    </source>
</evidence>
<dbReference type="STRING" id="1265313.HRUBRA_00580"/>
<name>A0A095VTP0_9GAMM</name>
<dbReference type="OrthoDB" id="9785445at2"/>
<keyword evidence="1" id="KW-0472">Membrane</keyword>
<proteinExistence type="predicted"/>
<protein>
    <recommendedName>
        <fullName evidence="4">Transmembrane protein</fullName>
    </recommendedName>
</protein>
<dbReference type="Proteomes" id="UP000029640">
    <property type="component" value="Unassembled WGS sequence"/>
</dbReference>
<dbReference type="AlphaFoldDB" id="A0A095VTP0"/>
<dbReference type="EMBL" id="AUVB01000016">
    <property type="protein sequence ID" value="KGE04827.1"/>
    <property type="molecule type" value="Genomic_DNA"/>
</dbReference>
<comment type="caution">
    <text evidence="2">The sequence shown here is derived from an EMBL/GenBank/DDBJ whole genome shotgun (WGS) entry which is preliminary data.</text>
</comment>
<evidence type="ECO:0000256" key="1">
    <source>
        <dbReference type="SAM" id="Phobius"/>
    </source>
</evidence>
<dbReference type="SUPFAM" id="SSF52833">
    <property type="entry name" value="Thioredoxin-like"/>
    <property type="match status" value="1"/>
</dbReference>
<evidence type="ECO:0000313" key="3">
    <source>
        <dbReference type="Proteomes" id="UP000029640"/>
    </source>
</evidence>
<keyword evidence="1" id="KW-1133">Transmembrane helix</keyword>
<dbReference type="InterPro" id="IPR036249">
    <property type="entry name" value="Thioredoxin-like_sf"/>
</dbReference>
<evidence type="ECO:0000313" key="2">
    <source>
        <dbReference type="EMBL" id="KGE04827.1"/>
    </source>
</evidence>
<gene>
    <name evidence="2" type="ORF">HRUBRA_00580</name>
</gene>
<keyword evidence="1" id="KW-0812">Transmembrane</keyword>
<feature type="transmembrane region" description="Helical" evidence="1">
    <location>
        <begin position="18"/>
        <end position="41"/>
    </location>
</feature>